<evidence type="ECO:0000259" key="4">
    <source>
        <dbReference type="PROSITE" id="PS50043"/>
    </source>
</evidence>
<dbReference type="PRINTS" id="PR00038">
    <property type="entry name" value="HTHLUXR"/>
</dbReference>
<gene>
    <name evidence="5" type="ORF">SCA03_15130</name>
</gene>
<dbReference type="AlphaFoldDB" id="A0A4Y3QUT3"/>
<evidence type="ECO:0000313" key="6">
    <source>
        <dbReference type="Proteomes" id="UP000319210"/>
    </source>
</evidence>
<protein>
    <recommendedName>
        <fullName evidence="4">HTH luxR-type domain-containing protein</fullName>
    </recommendedName>
</protein>
<proteinExistence type="predicted"/>
<reference evidence="5 6" key="1">
    <citation type="submission" date="2019-06" db="EMBL/GenBank/DDBJ databases">
        <title>Whole genome shotgun sequence of Streptomyces cacaoi subsp. cacaoi NBRC 12748.</title>
        <authorList>
            <person name="Hosoyama A."/>
            <person name="Uohara A."/>
            <person name="Ohji S."/>
            <person name="Ichikawa N."/>
        </authorList>
    </citation>
    <scope>NUCLEOTIDE SEQUENCE [LARGE SCALE GENOMIC DNA]</scope>
    <source>
        <strain evidence="5 6">NBRC 12748</strain>
    </source>
</reference>
<dbReference type="GO" id="GO:0005737">
    <property type="term" value="C:cytoplasm"/>
    <property type="evidence" value="ECO:0007669"/>
    <property type="project" value="TreeGrafter"/>
</dbReference>
<dbReference type="GO" id="GO:0003677">
    <property type="term" value="F:DNA binding"/>
    <property type="evidence" value="ECO:0007669"/>
    <property type="project" value="InterPro"/>
</dbReference>
<dbReference type="PROSITE" id="PS50043">
    <property type="entry name" value="HTH_LUXR_2"/>
    <property type="match status" value="1"/>
</dbReference>
<feature type="region of interest" description="Disordered" evidence="3">
    <location>
        <begin position="98"/>
        <end position="147"/>
    </location>
</feature>
<dbReference type="PANTHER" id="PTHR16305">
    <property type="entry name" value="TESTICULAR SOLUBLE ADENYLYL CYCLASE"/>
    <property type="match status" value="1"/>
</dbReference>
<dbReference type="SMART" id="SM00421">
    <property type="entry name" value="HTH_LUXR"/>
    <property type="match status" value="1"/>
</dbReference>
<dbReference type="SUPFAM" id="SSF46894">
    <property type="entry name" value="C-terminal effector domain of the bipartite response regulators"/>
    <property type="match status" value="1"/>
</dbReference>
<dbReference type="InterPro" id="IPR036388">
    <property type="entry name" value="WH-like_DNA-bd_sf"/>
</dbReference>
<dbReference type="Gene3D" id="1.10.10.10">
    <property type="entry name" value="Winged helix-like DNA-binding domain superfamily/Winged helix DNA-binding domain"/>
    <property type="match status" value="1"/>
</dbReference>
<keyword evidence="2" id="KW-0067">ATP-binding</keyword>
<comment type="caution">
    <text evidence="5">The sequence shown here is derived from an EMBL/GenBank/DDBJ whole genome shotgun (WGS) entry which is preliminary data.</text>
</comment>
<dbReference type="InterPro" id="IPR011990">
    <property type="entry name" value="TPR-like_helical_dom_sf"/>
</dbReference>
<dbReference type="Gene3D" id="1.25.40.10">
    <property type="entry name" value="Tetratricopeptide repeat domain"/>
    <property type="match status" value="1"/>
</dbReference>
<evidence type="ECO:0000256" key="1">
    <source>
        <dbReference type="ARBA" id="ARBA00022741"/>
    </source>
</evidence>
<dbReference type="InterPro" id="IPR041664">
    <property type="entry name" value="AAA_16"/>
</dbReference>
<evidence type="ECO:0000256" key="2">
    <source>
        <dbReference type="ARBA" id="ARBA00022840"/>
    </source>
</evidence>
<dbReference type="InterPro" id="IPR016032">
    <property type="entry name" value="Sig_transdc_resp-reg_C-effctor"/>
</dbReference>
<dbReference type="SUPFAM" id="SSF48452">
    <property type="entry name" value="TPR-like"/>
    <property type="match status" value="1"/>
</dbReference>
<keyword evidence="6" id="KW-1185">Reference proteome</keyword>
<dbReference type="RefSeq" id="WP_158102320.1">
    <property type="nucleotide sequence ID" value="NZ_BJMM01000005.1"/>
</dbReference>
<dbReference type="InterPro" id="IPR027417">
    <property type="entry name" value="P-loop_NTPase"/>
</dbReference>
<dbReference type="PROSITE" id="PS00622">
    <property type="entry name" value="HTH_LUXR_1"/>
    <property type="match status" value="1"/>
</dbReference>
<dbReference type="Pfam" id="PF13191">
    <property type="entry name" value="AAA_16"/>
    <property type="match status" value="1"/>
</dbReference>
<dbReference type="Proteomes" id="UP000319210">
    <property type="component" value="Unassembled WGS sequence"/>
</dbReference>
<evidence type="ECO:0000256" key="3">
    <source>
        <dbReference type="SAM" id="MobiDB-lite"/>
    </source>
</evidence>
<dbReference type="EMBL" id="BJMM01000005">
    <property type="protein sequence ID" value="GEB48962.1"/>
    <property type="molecule type" value="Genomic_DNA"/>
</dbReference>
<dbReference type="SUPFAM" id="SSF52540">
    <property type="entry name" value="P-loop containing nucleoside triphosphate hydrolases"/>
    <property type="match status" value="1"/>
</dbReference>
<dbReference type="InterPro" id="IPR000792">
    <property type="entry name" value="Tscrpt_reg_LuxR_C"/>
</dbReference>
<organism evidence="5 6">
    <name type="scientific">Streptomyces cacaoi</name>
    <dbReference type="NCBI Taxonomy" id="1898"/>
    <lineage>
        <taxon>Bacteria</taxon>
        <taxon>Bacillati</taxon>
        <taxon>Actinomycetota</taxon>
        <taxon>Actinomycetes</taxon>
        <taxon>Kitasatosporales</taxon>
        <taxon>Streptomycetaceae</taxon>
        <taxon>Streptomyces</taxon>
    </lineage>
</organism>
<feature type="compositionally biased region" description="Pro residues" evidence="3">
    <location>
        <begin position="582"/>
        <end position="603"/>
    </location>
</feature>
<dbReference type="GO" id="GO:0004016">
    <property type="term" value="F:adenylate cyclase activity"/>
    <property type="evidence" value="ECO:0007669"/>
    <property type="project" value="TreeGrafter"/>
</dbReference>
<evidence type="ECO:0000313" key="5">
    <source>
        <dbReference type="EMBL" id="GEB48962.1"/>
    </source>
</evidence>
<dbReference type="GO" id="GO:0006355">
    <property type="term" value="P:regulation of DNA-templated transcription"/>
    <property type="evidence" value="ECO:0007669"/>
    <property type="project" value="InterPro"/>
</dbReference>
<feature type="domain" description="HTH luxR-type" evidence="4">
    <location>
        <begin position="955"/>
        <end position="1020"/>
    </location>
</feature>
<sequence length="1044" mass="108217">MRNQEKPSQGIRLVPNGGIFGRDEELKALAAAAEAARRGTAGCVLVTGPAGRGKTAVLRALLRTPACRDATVLNGRCPRADGGTEPYSGLRALLNSPATARQMDRHPAPCGGIGSTEDGREGSPGPGLGADPTDDGGCGAGGTGTALLPDPADVQPVAAQATYSVFRGLHRYALRLMADRPLILALDDAHDCDGHTLRWLGYLLARAAGRPLLVVLGRRTGTATDAPDAWADLVGRPTVGELPLQPLGTGPIGDLAHQVFGTPVHPPFAERITELSGGSPDTAARLLRALHGRGAAPDASGARLAEELGVRLKAEEVQRALAHQPAPVRRVVVAAALLGAASTEHVAALAGVSRPVVEEGVAVLEDVGALSPEGDGRVCEAVRPALLDPLGAARITELHARAALVLSDAGCPAEQIARHLVELPGPPEAWMTSVLREAAAQAERRGAFTVAARCLRRVLEAEPHDVRIRLRLARAVAPSDPAAALPLFRVALAGAADVTARAVTAVECAMASLNVPVPEPGREQLVQALEGARDALPRDTEAGVQLRAQVSATLLIMGRRPSEPGAAGHRDGPVGARLSLSPPSPASPQPSPSPTSPPSPPLSEPSVSRIPLPPHPSPDGADTLRTRALTALRGALSGRCRAAAVADARHVLDAAGPEQPAWPLLNAAVTFALADETEEAHTALDRVLHRVADDPAEWTRVRTQSVRAAVVHRDGAVLDAVATARALIGTADGPGRDSGLTTARAVLAAALVDRGRPQQAEQVIDRIGSPQPAGTALEHQTHLLARARVHGAVGDSAEALRLLRECGRIQEAAGWANPVSVPWWSEACLILAALRRPAEGRELAELGAERAERWGTPRALGLAALAGGVLGPGRAGLDLLSASVHHLSGSPAVLECARAEYELGWALLLYGDASGGRRYLRRAAGRAGGCGAVVLAGAARRLLISAGGRMGNSVPSRVGGILTPTEAKVAGMVVAGAANRQIAQRLFVTVRTVESHLTSVYRKLGVSRRDGLAVALRAVRGRTGHELPDEEGRLREPRGNVQMS</sequence>
<accession>A0A4Y3QUT3</accession>
<keyword evidence="1" id="KW-0547">Nucleotide-binding</keyword>
<feature type="region of interest" description="Disordered" evidence="3">
    <location>
        <begin position="560"/>
        <end position="623"/>
    </location>
</feature>
<dbReference type="PANTHER" id="PTHR16305:SF35">
    <property type="entry name" value="TRANSCRIPTIONAL ACTIVATOR DOMAIN"/>
    <property type="match status" value="1"/>
</dbReference>
<dbReference type="GO" id="GO:0005524">
    <property type="term" value="F:ATP binding"/>
    <property type="evidence" value="ECO:0007669"/>
    <property type="project" value="UniProtKB-KW"/>
</dbReference>
<dbReference type="CDD" id="cd06170">
    <property type="entry name" value="LuxR_C_like"/>
    <property type="match status" value="1"/>
</dbReference>
<name>A0A4Y3QUT3_STRCI</name>
<dbReference type="Pfam" id="PF00196">
    <property type="entry name" value="GerE"/>
    <property type="match status" value="1"/>
</dbReference>